<organism evidence="3 4">
    <name type="scientific">Plantibacter flavus</name>
    <dbReference type="NCBI Taxonomy" id="150123"/>
    <lineage>
        <taxon>Bacteria</taxon>
        <taxon>Bacillati</taxon>
        <taxon>Actinomycetota</taxon>
        <taxon>Actinomycetes</taxon>
        <taxon>Micrococcales</taxon>
        <taxon>Microbacteriaceae</taxon>
        <taxon>Plantibacter</taxon>
    </lineage>
</organism>
<protein>
    <recommendedName>
        <fullName evidence="5">Lipoprotein</fullName>
    </recommendedName>
</protein>
<evidence type="ECO:0008006" key="5">
    <source>
        <dbReference type="Google" id="ProtNLM"/>
    </source>
</evidence>
<evidence type="ECO:0000313" key="4">
    <source>
        <dbReference type="Proteomes" id="UP000266915"/>
    </source>
</evidence>
<dbReference type="AlphaFoldDB" id="A0A3N2C408"/>
<feature type="chain" id="PRO_5038481165" description="Lipoprotein" evidence="2">
    <location>
        <begin position="26"/>
        <end position="244"/>
    </location>
</feature>
<dbReference type="RefSeq" id="WP_085513137.1">
    <property type="nucleotide sequence ID" value="NZ_FXAP01000005.1"/>
</dbReference>
<gene>
    <name evidence="3" type="ORF">EDD42_2330</name>
</gene>
<comment type="caution">
    <text evidence="3">The sequence shown here is derived from an EMBL/GenBank/DDBJ whole genome shotgun (WGS) entry which is preliminary data.</text>
</comment>
<evidence type="ECO:0000313" key="3">
    <source>
        <dbReference type="EMBL" id="ROR82242.1"/>
    </source>
</evidence>
<dbReference type="PROSITE" id="PS51257">
    <property type="entry name" value="PROKAR_LIPOPROTEIN"/>
    <property type="match status" value="1"/>
</dbReference>
<dbReference type="EMBL" id="RKHL01000001">
    <property type="protein sequence ID" value="ROR82242.1"/>
    <property type="molecule type" value="Genomic_DNA"/>
</dbReference>
<dbReference type="Proteomes" id="UP000266915">
    <property type="component" value="Unassembled WGS sequence"/>
</dbReference>
<keyword evidence="4" id="KW-1185">Reference proteome</keyword>
<feature type="region of interest" description="Disordered" evidence="1">
    <location>
        <begin position="204"/>
        <end position="244"/>
    </location>
</feature>
<sequence>MTSTQRPSRRTTARLTALAALAAIAALGLTACTTEEPRDVTLPDLVWDNGIEPTSPLESDPDVAFARTIDLAYAYAHNTGDFSFDTLVTGLPEPRIFDAYQHYLDQTPDTTTRFPGPYPWQPLSIEPNDPPTNYTGDITLTLITWCGPGDNLWLQTQTDPDHTGAFDPALARTGYMIIGHREDGTRFNAGASYATGNHLRGASEPCNGDDIPIGRFPNPTPFPNHPITQAPHPPLTLPTPTTHP</sequence>
<reference evidence="3 4" key="1">
    <citation type="submission" date="2018-11" db="EMBL/GenBank/DDBJ databases">
        <title>Sequencing the genomes of 1000 actinobacteria strains.</title>
        <authorList>
            <person name="Klenk H.-P."/>
        </authorList>
    </citation>
    <scope>NUCLEOTIDE SEQUENCE [LARGE SCALE GENOMIC DNA]</scope>
    <source>
        <strain evidence="3 4">DSM 14012</strain>
    </source>
</reference>
<evidence type="ECO:0000256" key="2">
    <source>
        <dbReference type="SAM" id="SignalP"/>
    </source>
</evidence>
<feature type="signal peptide" evidence="2">
    <location>
        <begin position="1"/>
        <end position="25"/>
    </location>
</feature>
<accession>A0A3N2C408</accession>
<keyword evidence="2" id="KW-0732">Signal</keyword>
<feature type="compositionally biased region" description="Pro residues" evidence="1">
    <location>
        <begin position="231"/>
        <end position="244"/>
    </location>
</feature>
<name>A0A3N2C408_9MICO</name>
<evidence type="ECO:0000256" key="1">
    <source>
        <dbReference type="SAM" id="MobiDB-lite"/>
    </source>
</evidence>
<proteinExistence type="predicted"/>